<dbReference type="PROSITE" id="PS00216">
    <property type="entry name" value="SUGAR_TRANSPORT_1"/>
    <property type="match status" value="1"/>
</dbReference>
<gene>
    <name evidence="8" type="ORF">EDD36DRAFT_458802</name>
</gene>
<feature type="transmembrane region" description="Helical" evidence="6">
    <location>
        <begin position="405"/>
        <end position="426"/>
    </location>
</feature>
<feature type="transmembrane region" description="Helical" evidence="6">
    <location>
        <begin position="326"/>
        <end position="343"/>
    </location>
</feature>
<dbReference type="GO" id="GO:0005886">
    <property type="term" value="C:plasma membrane"/>
    <property type="evidence" value="ECO:0007669"/>
    <property type="project" value="TreeGrafter"/>
</dbReference>
<evidence type="ECO:0000313" key="8">
    <source>
        <dbReference type="EMBL" id="KAI1608074.1"/>
    </source>
</evidence>
<reference evidence="8" key="1">
    <citation type="journal article" date="2022" name="bioRxiv">
        <title>Deciphering the potential niche of two novel black yeast fungi from a biological soil crust based on their genomes, phenotypes, and melanin regulation.</title>
        <authorList>
            <consortium name="DOE Joint Genome Institute"/>
            <person name="Carr E.C."/>
            <person name="Barton Q."/>
            <person name="Grambo S."/>
            <person name="Sullivan M."/>
            <person name="Renfro C.M."/>
            <person name="Kuo A."/>
            <person name="Pangilinan J."/>
            <person name="Lipzen A."/>
            <person name="Keymanesh K."/>
            <person name="Savage E."/>
            <person name="Barry K."/>
            <person name="Grigoriev I.V."/>
            <person name="Riekhof W.R."/>
            <person name="Harris S.S."/>
        </authorList>
    </citation>
    <scope>NUCLEOTIDE SEQUENCE</scope>
    <source>
        <strain evidence="8">JF 03-4F</strain>
    </source>
</reference>
<sequence>MATTKTEMASAPGVAHHEEAISRIHEDRLDPHIRDDHGDPHRAALEDLDENRRVTKSTWAAVGFLGFTFQPSLTFTILCCFPILGPIAIELQGNTANANWMASGWSLAGSVAFAIAGQLSDYFGRRWILLFSQALLIIGHIIGASSQSVGQSIAAMVVVGFGTGSSFVLYPGITELLPNKYRPLGLAWTEMNLLPFSTFGPLIARALLQNASWRWVYILGAITGVISFVGTFIFYIPPTKPLRDITRKQLLLELDYVGIALYTLGLTLFLVGLNFGGVSHPWKSAAVLVPMVLGAILFCLTFVWDFLGPVKRPLFPLRLFRKFRDYTFLLVIIFVTGLVYFSMTDIMPEQLSDMFTSDPIRAGLYNIPGGFGGAAGGAIIGSFIDRIKHVHLQLTLFAARLGMTLAFQCFANIPFAWITLCCYVTASLNVPQRDLGLALGLVGTFRFLGGAIGTTIFTTILNNKAGTSIPAHVIKVLTPLHVPASQVPTIVTALANSDSAALAKYSTAVVDAAVMGMRWGYSDAFRLTWLVSIPFGVVATIVAFFVTDVSPYFTSHTAVTMEKERLGGGVDDTSQVNEKSVDSV</sequence>
<protein>
    <submittedName>
        <fullName evidence="8">Major facilitator superfamily transporter</fullName>
    </submittedName>
</protein>
<evidence type="ECO:0000256" key="6">
    <source>
        <dbReference type="SAM" id="Phobius"/>
    </source>
</evidence>
<keyword evidence="3 6" id="KW-0812">Transmembrane</keyword>
<feature type="transmembrane region" description="Helical" evidence="6">
    <location>
        <begin position="287"/>
        <end position="306"/>
    </location>
</feature>
<dbReference type="InterPro" id="IPR020846">
    <property type="entry name" value="MFS_dom"/>
</dbReference>
<keyword evidence="5 6" id="KW-0472">Membrane</keyword>
<organism evidence="8 9">
    <name type="scientific">Exophiala viscosa</name>
    <dbReference type="NCBI Taxonomy" id="2486360"/>
    <lineage>
        <taxon>Eukaryota</taxon>
        <taxon>Fungi</taxon>
        <taxon>Dikarya</taxon>
        <taxon>Ascomycota</taxon>
        <taxon>Pezizomycotina</taxon>
        <taxon>Eurotiomycetes</taxon>
        <taxon>Chaetothyriomycetidae</taxon>
        <taxon>Chaetothyriales</taxon>
        <taxon>Herpotrichiellaceae</taxon>
        <taxon>Exophiala</taxon>
    </lineage>
</organism>
<keyword evidence="2" id="KW-0813">Transport</keyword>
<dbReference type="PANTHER" id="PTHR23501:SF109">
    <property type="entry name" value="MAJOR FACILITATOR SUPERFAMILY (MFS) PROFILE DOMAIN-CONTAINING PROTEIN-RELATED"/>
    <property type="match status" value="1"/>
</dbReference>
<proteinExistence type="predicted"/>
<feature type="transmembrane region" description="Helical" evidence="6">
    <location>
        <begin position="527"/>
        <end position="546"/>
    </location>
</feature>
<dbReference type="SUPFAM" id="SSF103473">
    <property type="entry name" value="MFS general substrate transporter"/>
    <property type="match status" value="1"/>
</dbReference>
<keyword evidence="9" id="KW-1185">Reference proteome</keyword>
<evidence type="ECO:0000259" key="7">
    <source>
        <dbReference type="PROSITE" id="PS50850"/>
    </source>
</evidence>
<dbReference type="InterPro" id="IPR053791">
    <property type="entry name" value="MFS_Tri12-like"/>
</dbReference>
<accession>A0AAN6DMS1</accession>
<dbReference type="AlphaFoldDB" id="A0AAN6DMS1"/>
<feature type="transmembrane region" description="Helical" evidence="6">
    <location>
        <begin position="59"/>
        <end position="84"/>
    </location>
</feature>
<feature type="transmembrane region" description="Helical" evidence="6">
    <location>
        <begin position="96"/>
        <end position="115"/>
    </location>
</feature>
<dbReference type="GO" id="GO:0022857">
    <property type="term" value="F:transmembrane transporter activity"/>
    <property type="evidence" value="ECO:0007669"/>
    <property type="project" value="InterPro"/>
</dbReference>
<dbReference type="Proteomes" id="UP001203852">
    <property type="component" value="Unassembled WGS sequence"/>
</dbReference>
<evidence type="ECO:0000313" key="9">
    <source>
        <dbReference type="Proteomes" id="UP001203852"/>
    </source>
</evidence>
<dbReference type="InterPro" id="IPR010573">
    <property type="entry name" value="MFS_Str1/Tri12-like"/>
</dbReference>
<feature type="transmembrane region" description="Helical" evidence="6">
    <location>
        <begin position="127"/>
        <end position="146"/>
    </location>
</feature>
<dbReference type="Pfam" id="PF06609">
    <property type="entry name" value="TRI12"/>
    <property type="match status" value="1"/>
</dbReference>
<evidence type="ECO:0000256" key="2">
    <source>
        <dbReference type="ARBA" id="ARBA00022448"/>
    </source>
</evidence>
<name>A0AAN6DMS1_9EURO</name>
<dbReference type="Gene3D" id="1.20.1250.20">
    <property type="entry name" value="MFS general substrate transporter like domains"/>
    <property type="match status" value="2"/>
</dbReference>
<dbReference type="InterPro" id="IPR036259">
    <property type="entry name" value="MFS_trans_sf"/>
</dbReference>
<evidence type="ECO:0000256" key="5">
    <source>
        <dbReference type="ARBA" id="ARBA00023136"/>
    </source>
</evidence>
<feature type="transmembrane region" description="Helical" evidence="6">
    <location>
        <begin position="438"/>
        <end position="461"/>
    </location>
</feature>
<evidence type="ECO:0000256" key="3">
    <source>
        <dbReference type="ARBA" id="ARBA00022692"/>
    </source>
</evidence>
<feature type="domain" description="Major facilitator superfamily (MFS) profile" evidence="7">
    <location>
        <begin position="60"/>
        <end position="551"/>
    </location>
</feature>
<dbReference type="PROSITE" id="PS50850">
    <property type="entry name" value="MFS"/>
    <property type="match status" value="1"/>
</dbReference>
<dbReference type="CDD" id="cd06179">
    <property type="entry name" value="MFS_TRI12_like"/>
    <property type="match status" value="1"/>
</dbReference>
<feature type="transmembrane region" description="Helical" evidence="6">
    <location>
        <begin position="256"/>
        <end position="275"/>
    </location>
</feature>
<dbReference type="InterPro" id="IPR005829">
    <property type="entry name" value="Sugar_transporter_CS"/>
</dbReference>
<dbReference type="EMBL" id="MU404364">
    <property type="protein sequence ID" value="KAI1608074.1"/>
    <property type="molecule type" value="Genomic_DNA"/>
</dbReference>
<evidence type="ECO:0000256" key="4">
    <source>
        <dbReference type="ARBA" id="ARBA00022989"/>
    </source>
</evidence>
<feature type="transmembrane region" description="Helical" evidence="6">
    <location>
        <begin position="215"/>
        <end position="236"/>
    </location>
</feature>
<dbReference type="PANTHER" id="PTHR23501">
    <property type="entry name" value="MAJOR FACILITATOR SUPERFAMILY"/>
    <property type="match status" value="1"/>
</dbReference>
<feature type="transmembrane region" description="Helical" evidence="6">
    <location>
        <begin position="363"/>
        <end position="384"/>
    </location>
</feature>
<keyword evidence="4 6" id="KW-1133">Transmembrane helix</keyword>
<comment type="caution">
    <text evidence="8">The sequence shown here is derived from an EMBL/GenBank/DDBJ whole genome shotgun (WGS) entry which is preliminary data.</text>
</comment>
<feature type="transmembrane region" description="Helical" evidence="6">
    <location>
        <begin position="152"/>
        <end position="173"/>
    </location>
</feature>
<comment type="subcellular location">
    <subcellularLocation>
        <location evidence="1">Membrane</location>
        <topology evidence="1">Multi-pass membrane protein</topology>
    </subcellularLocation>
</comment>
<evidence type="ECO:0000256" key="1">
    <source>
        <dbReference type="ARBA" id="ARBA00004141"/>
    </source>
</evidence>